<dbReference type="GO" id="GO:0016884">
    <property type="term" value="F:carbon-nitrogen ligase activity, with glutamine as amido-N-donor"/>
    <property type="evidence" value="ECO:0007669"/>
    <property type="project" value="InterPro"/>
</dbReference>
<dbReference type="Proteomes" id="UP000199318">
    <property type="component" value="Unassembled WGS sequence"/>
</dbReference>
<dbReference type="AlphaFoldDB" id="A0A1H9S5U0"/>
<dbReference type="InterPro" id="IPR023168">
    <property type="entry name" value="GatB_Yqey_C_2"/>
</dbReference>
<keyword evidence="2" id="KW-1185">Reference proteome</keyword>
<gene>
    <name evidence="1" type="ORF">SAMN05444126_10659</name>
</gene>
<organism evidence="1 2">
    <name type="scientific">Salisediminibacterium halotolerans</name>
    <dbReference type="NCBI Taxonomy" id="517425"/>
    <lineage>
        <taxon>Bacteria</taxon>
        <taxon>Bacillati</taxon>
        <taxon>Bacillota</taxon>
        <taxon>Bacilli</taxon>
        <taxon>Bacillales</taxon>
        <taxon>Bacillaceae</taxon>
        <taxon>Salisediminibacterium</taxon>
    </lineage>
</organism>
<accession>A0A1H9S5U0</accession>
<dbReference type="SUPFAM" id="SSF89095">
    <property type="entry name" value="GatB/YqeY motif"/>
    <property type="match status" value="1"/>
</dbReference>
<dbReference type="OrthoDB" id="9794041at2"/>
<dbReference type="InterPro" id="IPR042184">
    <property type="entry name" value="YqeY/Aim41_N"/>
</dbReference>
<dbReference type="InterPro" id="IPR003789">
    <property type="entry name" value="Asn/Gln_tRNA_amidoTrase-B-like"/>
</dbReference>
<sequence length="147" mass="16739">MNMLERLQEDMKNAMRTKEKERLTVIRSLKSALQNEAIHQGRELSEEEELTVLNREMKQRKESLHEFIQAGRTDLADKTRQEIDIIEVYLPSQLSEEELDVIVQETIAETGAASKADMGKVMSAIMPKVKGRADGSEVKKRVEQALA</sequence>
<dbReference type="PANTHER" id="PTHR28055:SF1">
    <property type="entry name" value="ALTERED INHERITANCE OF MITOCHONDRIA PROTEIN 41, MITOCHONDRIAL"/>
    <property type="match status" value="1"/>
</dbReference>
<dbReference type="InterPro" id="IPR019004">
    <property type="entry name" value="YqeY/Aim41"/>
</dbReference>
<protein>
    <recommendedName>
        <fullName evidence="3">GatB/YqeY domain-containing protein</fullName>
    </recommendedName>
</protein>
<dbReference type="Gene3D" id="1.10.10.410">
    <property type="match status" value="1"/>
</dbReference>
<comment type="caution">
    <text evidence="1">The sequence shown here is derived from an EMBL/GenBank/DDBJ whole genome shotgun (WGS) entry which is preliminary data.</text>
</comment>
<evidence type="ECO:0000313" key="1">
    <source>
        <dbReference type="EMBL" id="SER80426.1"/>
    </source>
</evidence>
<dbReference type="STRING" id="1464123.SAMN05444126_10659"/>
<dbReference type="RefSeq" id="WP_093072353.1">
    <property type="nucleotide sequence ID" value="NZ_FOGV01000006.1"/>
</dbReference>
<evidence type="ECO:0000313" key="2">
    <source>
        <dbReference type="Proteomes" id="UP000199318"/>
    </source>
</evidence>
<evidence type="ECO:0008006" key="3">
    <source>
        <dbReference type="Google" id="ProtNLM"/>
    </source>
</evidence>
<dbReference type="Pfam" id="PF09424">
    <property type="entry name" value="YqeY"/>
    <property type="match status" value="1"/>
</dbReference>
<reference evidence="2" key="1">
    <citation type="submission" date="2016-10" db="EMBL/GenBank/DDBJ databases">
        <authorList>
            <person name="de Groot N.N."/>
        </authorList>
    </citation>
    <scope>NUCLEOTIDE SEQUENCE [LARGE SCALE GENOMIC DNA]</scope>
    <source>
        <strain evidence="2">10nlg</strain>
    </source>
</reference>
<dbReference type="EMBL" id="FOGV01000006">
    <property type="protein sequence ID" value="SER80426.1"/>
    <property type="molecule type" value="Genomic_DNA"/>
</dbReference>
<dbReference type="PANTHER" id="PTHR28055">
    <property type="entry name" value="ALTERED INHERITANCE OF MITOCHONDRIA PROTEIN 41, MITOCHONDRIAL"/>
    <property type="match status" value="1"/>
</dbReference>
<proteinExistence type="predicted"/>
<dbReference type="Gene3D" id="1.10.1510.10">
    <property type="entry name" value="Uncharacterised protein YqeY/AIM41 PF09424, N-terminal domain"/>
    <property type="match status" value="1"/>
</dbReference>
<name>A0A1H9S5U0_9BACI</name>